<dbReference type="CDD" id="cd02194">
    <property type="entry name" value="ThiL"/>
    <property type="match status" value="1"/>
</dbReference>
<keyword evidence="1" id="KW-0067">ATP-binding</keyword>
<dbReference type="GO" id="GO:0016301">
    <property type="term" value="F:kinase activity"/>
    <property type="evidence" value="ECO:0007669"/>
    <property type="project" value="UniProtKB-KW"/>
</dbReference>
<feature type="binding site" evidence="1">
    <location>
        <position position="44"/>
    </location>
    <ligand>
        <name>Mg(2+)</name>
        <dbReference type="ChEBI" id="CHEBI:18420"/>
        <label>3</label>
    </ligand>
</feature>
<dbReference type="Pfam" id="PF00586">
    <property type="entry name" value="AIRS"/>
    <property type="match status" value="1"/>
</dbReference>
<comment type="pathway">
    <text evidence="1">Cofactor biosynthesis; thiamine diphosphate biosynthesis; thiamine diphosphate from thiamine phosphate: step 1/1.</text>
</comment>
<dbReference type="RefSeq" id="WP_284304118.1">
    <property type="nucleotide sequence ID" value="NZ_BSUO01000001.1"/>
</dbReference>
<evidence type="ECO:0000259" key="3">
    <source>
        <dbReference type="Pfam" id="PF02769"/>
    </source>
</evidence>
<comment type="function">
    <text evidence="1">Catalyzes the ATP-dependent phosphorylation of thiamine-monophosphate (TMP) to form thiamine-pyrophosphate (TPP), the active form of vitamin B1.</text>
</comment>
<comment type="miscellaneous">
    <text evidence="1">Reaction mechanism of ThiL seems to utilize a direct, inline transfer of the gamma-phosphate of ATP to TMP rather than a phosphorylated enzyme intermediate.</text>
</comment>
<feature type="binding site" evidence="1">
    <location>
        <position position="67"/>
    </location>
    <ligand>
        <name>substrate</name>
    </ligand>
</feature>
<dbReference type="NCBIfam" id="TIGR01379">
    <property type="entry name" value="thiL"/>
    <property type="match status" value="1"/>
</dbReference>
<sequence>MNDSRDLRLADVSEEEVLEHIFPLLRADHGPSAATGVLVGPGDDTAWLAAPDGRFLATTDAVVLGHDWLDAWSTGADVGHKAVMQNCADIAAMGGVTTGLLVTLAAHAGTSMAWVTDLARGIGEAAREARTSVVGGDLSGADDGTVMVSITAFGTTEGRDPVLRSGARPGDVVAVAGGLGRSGAGWALLRTGRGEIAPDLVAIHRRPAPPLSEGPGAARAGAHAMIDLSDGLVRDAGRVARASGVVIDLDPAALAPHVDALTSAVGAEEALTCVLTGGEEHSLLATFAEAPDGWHVLGTVGPVDELGAGVRVGGEPRRGGGWDHFDTSR</sequence>
<keyword evidence="1 4" id="KW-0418">Kinase</keyword>
<proteinExistence type="inferred from homology"/>
<evidence type="ECO:0000256" key="1">
    <source>
        <dbReference type="HAMAP-Rule" id="MF_02128"/>
    </source>
</evidence>
<comment type="caution">
    <text evidence="4">The sequence shown here is derived from an EMBL/GenBank/DDBJ whole genome shotgun (WGS) entry which is preliminary data.</text>
</comment>
<dbReference type="PANTHER" id="PTHR30270">
    <property type="entry name" value="THIAMINE-MONOPHOSPHATE KINASE"/>
    <property type="match status" value="1"/>
</dbReference>
<feature type="binding site" evidence="1">
    <location>
        <position position="322"/>
    </location>
    <ligand>
        <name>substrate</name>
    </ligand>
</feature>
<dbReference type="InterPro" id="IPR036676">
    <property type="entry name" value="PurM-like_C_sf"/>
</dbReference>
<comment type="similarity">
    <text evidence="1">Belongs to the thiamine-monophosphate kinase family.</text>
</comment>
<evidence type="ECO:0000259" key="2">
    <source>
        <dbReference type="Pfam" id="PF00586"/>
    </source>
</evidence>
<feature type="domain" description="PurM-like N-terminal" evidence="2">
    <location>
        <begin position="42"/>
        <end position="155"/>
    </location>
</feature>
<dbReference type="InterPro" id="IPR006283">
    <property type="entry name" value="ThiL-like"/>
</dbReference>
<dbReference type="HAMAP" id="MF_02128">
    <property type="entry name" value="TMP_kinase"/>
    <property type="match status" value="1"/>
</dbReference>
<dbReference type="PIRSF" id="PIRSF005303">
    <property type="entry name" value="Thiam_monoph_kin"/>
    <property type="match status" value="1"/>
</dbReference>
<keyword evidence="1" id="KW-0808">Transferase</keyword>
<dbReference type="SUPFAM" id="SSF55326">
    <property type="entry name" value="PurM N-terminal domain-like"/>
    <property type="match status" value="1"/>
</dbReference>
<feature type="binding site" evidence="1">
    <location>
        <position position="227"/>
    </location>
    <ligand>
        <name>Mg(2+)</name>
        <dbReference type="ChEBI" id="CHEBI:18420"/>
        <label>3</label>
    </ligand>
</feature>
<feature type="binding site" evidence="1">
    <location>
        <position position="89"/>
    </location>
    <ligand>
        <name>Mg(2+)</name>
        <dbReference type="ChEBI" id="CHEBI:18420"/>
        <label>2</label>
    </ligand>
</feature>
<feature type="binding site" evidence="1">
    <location>
        <begin position="136"/>
        <end position="137"/>
    </location>
    <ligand>
        <name>ATP</name>
        <dbReference type="ChEBI" id="CHEBI:30616"/>
    </ligand>
</feature>
<keyword evidence="1" id="KW-0784">Thiamine biosynthesis</keyword>
<comment type="catalytic activity">
    <reaction evidence="1">
        <text>thiamine phosphate + ATP = thiamine diphosphate + ADP</text>
        <dbReference type="Rhea" id="RHEA:15913"/>
        <dbReference type="ChEBI" id="CHEBI:30616"/>
        <dbReference type="ChEBI" id="CHEBI:37575"/>
        <dbReference type="ChEBI" id="CHEBI:58937"/>
        <dbReference type="ChEBI" id="CHEBI:456216"/>
        <dbReference type="EC" id="2.7.4.16"/>
    </reaction>
</comment>
<dbReference type="InterPro" id="IPR016188">
    <property type="entry name" value="PurM-like_N"/>
</dbReference>
<dbReference type="Proteomes" id="UP001157126">
    <property type="component" value="Unassembled WGS sequence"/>
</dbReference>
<organism evidence="4 5">
    <name type="scientific">Mobilicoccus caccae</name>
    <dbReference type="NCBI Taxonomy" id="1859295"/>
    <lineage>
        <taxon>Bacteria</taxon>
        <taxon>Bacillati</taxon>
        <taxon>Actinomycetota</taxon>
        <taxon>Actinomycetes</taxon>
        <taxon>Micrococcales</taxon>
        <taxon>Dermatophilaceae</taxon>
        <taxon>Mobilicoccus</taxon>
    </lineage>
</organism>
<feature type="binding site" evidence="1">
    <location>
        <position position="89"/>
    </location>
    <ligand>
        <name>Mg(2+)</name>
        <dbReference type="ChEBI" id="CHEBI:18420"/>
        <label>4</label>
    </ligand>
</feature>
<dbReference type="SUPFAM" id="SSF56042">
    <property type="entry name" value="PurM C-terminal domain-like"/>
    <property type="match status" value="1"/>
</dbReference>
<evidence type="ECO:0000313" key="5">
    <source>
        <dbReference type="Proteomes" id="UP001157126"/>
    </source>
</evidence>
<feature type="domain" description="PurM-like C-terminal" evidence="3">
    <location>
        <begin position="168"/>
        <end position="307"/>
    </location>
</feature>
<keyword evidence="5" id="KW-1185">Reference proteome</keyword>
<comment type="caution">
    <text evidence="1">Lacks conserved residue(s) required for the propagation of feature annotation.</text>
</comment>
<keyword evidence="1" id="KW-0460">Magnesium</keyword>
<dbReference type="Gene3D" id="3.90.650.10">
    <property type="entry name" value="PurM-like C-terminal domain"/>
    <property type="match status" value="1"/>
</dbReference>
<feature type="binding site" evidence="1">
    <location>
        <position position="229"/>
    </location>
    <ligand>
        <name>ATP</name>
        <dbReference type="ChEBI" id="CHEBI:30616"/>
    </ligand>
</feature>
<feature type="binding site" evidence="1">
    <location>
        <position position="60"/>
    </location>
    <ligand>
        <name>Mg(2+)</name>
        <dbReference type="ChEBI" id="CHEBI:18420"/>
        <label>2</label>
    </ligand>
</feature>
<dbReference type="Pfam" id="PF02769">
    <property type="entry name" value="AIRS_C"/>
    <property type="match status" value="1"/>
</dbReference>
<protein>
    <recommendedName>
        <fullName evidence="1">Thiamine-monophosphate kinase</fullName>
        <shortName evidence="1">TMP kinase</shortName>
        <shortName evidence="1">Thiamine-phosphate kinase</shortName>
        <ecNumber evidence="1">2.7.4.16</ecNumber>
    </recommendedName>
</protein>
<feature type="binding site" evidence="1">
    <location>
        <position position="60"/>
    </location>
    <ligand>
        <name>Mg(2+)</name>
        <dbReference type="ChEBI" id="CHEBI:18420"/>
        <label>1</label>
    </ligand>
</feature>
<dbReference type="EC" id="2.7.4.16" evidence="1"/>
<dbReference type="Gene3D" id="3.30.1330.10">
    <property type="entry name" value="PurM-like, N-terminal domain"/>
    <property type="match status" value="1"/>
</dbReference>
<gene>
    <name evidence="1 4" type="primary">thiL</name>
    <name evidence="4" type="ORF">GCM10025883_24590</name>
</gene>
<dbReference type="InterPro" id="IPR010918">
    <property type="entry name" value="PurM-like_C_dom"/>
</dbReference>
<feature type="binding site" evidence="1">
    <location>
        <position position="279"/>
    </location>
    <ligand>
        <name>substrate</name>
    </ligand>
</feature>
<accession>A0ABQ6ISE6</accession>
<feature type="binding site" evidence="1">
    <location>
        <position position="230"/>
    </location>
    <ligand>
        <name>Mg(2+)</name>
        <dbReference type="ChEBI" id="CHEBI:18420"/>
        <label>5</label>
    </ligand>
</feature>
<reference evidence="5" key="1">
    <citation type="journal article" date="2019" name="Int. J. Syst. Evol. Microbiol.">
        <title>The Global Catalogue of Microorganisms (GCM) 10K type strain sequencing project: providing services to taxonomists for standard genome sequencing and annotation.</title>
        <authorList>
            <consortium name="The Broad Institute Genomics Platform"/>
            <consortium name="The Broad Institute Genome Sequencing Center for Infectious Disease"/>
            <person name="Wu L."/>
            <person name="Ma J."/>
        </authorList>
    </citation>
    <scope>NUCLEOTIDE SEQUENCE [LARGE SCALE GENOMIC DNA]</scope>
    <source>
        <strain evidence="5">NBRC 113072</strain>
    </source>
</reference>
<feature type="binding site" evidence="1">
    <location>
        <position position="44"/>
    </location>
    <ligand>
        <name>Mg(2+)</name>
        <dbReference type="ChEBI" id="CHEBI:18420"/>
        <label>4</label>
    </ligand>
</feature>
<dbReference type="PANTHER" id="PTHR30270:SF0">
    <property type="entry name" value="THIAMINE-MONOPHOSPHATE KINASE"/>
    <property type="match status" value="1"/>
</dbReference>
<keyword evidence="1" id="KW-0547">Nucleotide-binding</keyword>
<name>A0ABQ6ISE6_9MICO</name>
<keyword evidence="1" id="KW-0479">Metal-binding</keyword>
<dbReference type="InterPro" id="IPR036921">
    <property type="entry name" value="PurM-like_N_sf"/>
</dbReference>
<feature type="binding site" evidence="1">
    <location>
        <position position="89"/>
    </location>
    <ligand>
        <name>Mg(2+)</name>
        <dbReference type="ChEBI" id="CHEBI:18420"/>
        <label>3</label>
    </ligand>
</feature>
<feature type="binding site" evidence="1">
    <location>
        <position position="164"/>
    </location>
    <ligand>
        <name>ATP</name>
        <dbReference type="ChEBI" id="CHEBI:30616"/>
    </ligand>
</feature>
<feature type="binding site" evidence="1">
    <location>
        <position position="59"/>
    </location>
    <ligand>
        <name>Mg(2+)</name>
        <dbReference type="ChEBI" id="CHEBI:18420"/>
        <label>1</label>
    </ligand>
</feature>
<feature type="binding site" evidence="1">
    <location>
        <position position="137"/>
    </location>
    <ligand>
        <name>Mg(2+)</name>
        <dbReference type="ChEBI" id="CHEBI:18420"/>
        <label>1</label>
    </ligand>
</feature>
<feature type="binding site" evidence="1">
    <location>
        <position position="58"/>
    </location>
    <ligand>
        <name>Mg(2+)</name>
        <dbReference type="ChEBI" id="CHEBI:18420"/>
        <label>4</label>
    </ligand>
</feature>
<dbReference type="EMBL" id="BSUO01000001">
    <property type="protein sequence ID" value="GMA40414.1"/>
    <property type="molecule type" value="Genomic_DNA"/>
</dbReference>
<evidence type="ECO:0000313" key="4">
    <source>
        <dbReference type="EMBL" id="GMA40414.1"/>
    </source>
</evidence>